<keyword evidence="6 8" id="KW-0472">Membrane</keyword>
<comment type="similarity">
    <text evidence="2">Belongs to the glycosyltransferase 4 family. MraY subfamily.</text>
</comment>
<feature type="transmembrane region" description="Helical" evidence="8">
    <location>
        <begin position="121"/>
        <end position="143"/>
    </location>
</feature>
<evidence type="ECO:0000256" key="5">
    <source>
        <dbReference type="ARBA" id="ARBA00022989"/>
    </source>
</evidence>
<gene>
    <name evidence="9" type="primary">mraY</name>
    <name evidence="9" type="ORF">ACFL27_13995</name>
</gene>
<feature type="non-terminal residue" evidence="9">
    <location>
        <position position="1"/>
    </location>
</feature>
<feature type="transmembrane region" description="Helical" evidence="8">
    <location>
        <begin position="150"/>
        <end position="169"/>
    </location>
</feature>
<protein>
    <recommendedName>
        <fullName evidence="7">Phospho-N-acetylmuramoyl-pentapeptide-transferase</fullName>
        <ecNumber evidence="7">2.7.8.13</ecNumber>
    </recommendedName>
</protein>
<dbReference type="InterPro" id="IPR003524">
    <property type="entry name" value="PNAcMuramoyl-5peptid_Trfase"/>
</dbReference>
<feature type="transmembrane region" description="Helical" evidence="8">
    <location>
        <begin position="189"/>
        <end position="206"/>
    </location>
</feature>
<dbReference type="NCBIfam" id="TIGR00445">
    <property type="entry name" value="mraY"/>
    <property type="match status" value="1"/>
</dbReference>
<name>A0ABV6YYM4_UNCC1</name>
<dbReference type="GO" id="GO:0016740">
    <property type="term" value="F:transferase activity"/>
    <property type="evidence" value="ECO:0007669"/>
    <property type="project" value="UniProtKB-KW"/>
</dbReference>
<feature type="transmembrane region" description="Helical" evidence="8">
    <location>
        <begin position="41"/>
        <end position="59"/>
    </location>
</feature>
<dbReference type="PANTHER" id="PTHR22926">
    <property type="entry name" value="PHOSPHO-N-ACETYLMURAMOYL-PENTAPEPTIDE-TRANSFERASE"/>
    <property type="match status" value="1"/>
</dbReference>
<evidence type="ECO:0000256" key="4">
    <source>
        <dbReference type="ARBA" id="ARBA00022692"/>
    </source>
</evidence>
<dbReference type="PANTHER" id="PTHR22926:SF5">
    <property type="entry name" value="PHOSPHO-N-ACETYLMURAMOYL-PENTAPEPTIDE-TRANSFERASE HOMOLOG"/>
    <property type="match status" value="1"/>
</dbReference>
<dbReference type="PROSITE" id="PS01348">
    <property type="entry name" value="MRAY_2"/>
    <property type="match status" value="1"/>
</dbReference>
<organism evidence="9 10">
    <name type="scientific">candidate division CSSED10-310 bacterium</name>
    <dbReference type="NCBI Taxonomy" id="2855610"/>
    <lineage>
        <taxon>Bacteria</taxon>
        <taxon>Bacteria division CSSED10-310</taxon>
    </lineage>
</organism>
<comment type="subcellular location">
    <subcellularLocation>
        <location evidence="1">Membrane</location>
        <topology evidence="1">Multi-pass membrane protein</topology>
    </subcellularLocation>
</comment>
<proteinExistence type="inferred from homology"/>
<dbReference type="EC" id="2.7.8.13" evidence="7"/>
<feature type="transmembrane region" description="Helical" evidence="8">
    <location>
        <begin position="15"/>
        <end position="35"/>
    </location>
</feature>
<evidence type="ECO:0000313" key="9">
    <source>
        <dbReference type="EMBL" id="MFC1851304.1"/>
    </source>
</evidence>
<feature type="transmembrane region" description="Helical" evidence="8">
    <location>
        <begin position="80"/>
        <end position="101"/>
    </location>
</feature>
<dbReference type="InterPro" id="IPR018480">
    <property type="entry name" value="PNAcMuramoyl-5peptid_Trfase_CS"/>
</dbReference>
<dbReference type="PROSITE" id="PS01347">
    <property type="entry name" value="MRAY_1"/>
    <property type="match status" value="1"/>
</dbReference>
<keyword evidence="3 9" id="KW-0808">Transferase</keyword>
<dbReference type="Pfam" id="PF00953">
    <property type="entry name" value="Glycos_transf_4"/>
    <property type="match status" value="1"/>
</dbReference>
<sequence length="310" mass="34061">ASGEMLSINVYSKRGTPTGGGLLIIISAMCSLLLWSDLTNIMTLVLLGGFTYFGLIGFLDDFQKSRFKSSLSGLSQLGKTIFLLLFIVPFAFFFISSLNPLSSELKTLIYIPFYKHAILDIGKPGFFIFIIFTMFSIINAVNISDGMDGLLCGISALTVGVYAIFAYIIGNAINAAHYLFPFIEGAGELTVFGATLIGAILGFMWYNTYPAQVFMGDTGSLSLGGAISMMVFFTKQELLFLIVGGVFVLEIFTSLIQDKIGMRLGRRLFYRAPFHYSLTHRGIAEPKAVVRLWIISIFLALIALLSLKVR</sequence>
<keyword evidence="10" id="KW-1185">Reference proteome</keyword>
<evidence type="ECO:0000256" key="1">
    <source>
        <dbReference type="ARBA" id="ARBA00004141"/>
    </source>
</evidence>
<evidence type="ECO:0000256" key="3">
    <source>
        <dbReference type="ARBA" id="ARBA00022679"/>
    </source>
</evidence>
<evidence type="ECO:0000256" key="8">
    <source>
        <dbReference type="SAM" id="Phobius"/>
    </source>
</evidence>
<evidence type="ECO:0000256" key="6">
    <source>
        <dbReference type="ARBA" id="ARBA00023136"/>
    </source>
</evidence>
<dbReference type="InterPro" id="IPR000715">
    <property type="entry name" value="Glycosyl_transferase_4"/>
</dbReference>
<feature type="transmembrane region" description="Helical" evidence="8">
    <location>
        <begin position="238"/>
        <end position="256"/>
    </location>
</feature>
<keyword evidence="4 8" id="KW-0812">Transmembrane</keyword>
<feature type="transmembrane region" description="Helical" evidence="8">
    <location>
        <begin position="288"/>
        <end position="307"/>
    </location>
</feature>
<reference evidence="9 10" key="1">
    <citation type="submission" date="2024-09" db="EMBL/GenBank/DDBJ databases">
        <title>Laminarin stimulates single cell rates of sulfate reduction while oxygen inhibits transcriptomic activity in coastal marine sediment.</title>
        <authorList>
            <person name="Lindsay M."/>
            <person name="Orcutt B."/>
            <person name="Emerson D."/>
            <person name="Stepanauskas R."/>
            <person name="D'Angelo T."/>
        </authorList>
    </citation>
    <scope>NUCLEOTIDE SEQUENCE [LARGE SCALE GENOMIC DNA]</scope>
    <source>
        <strain evidence="9">SAG AM-311-K15</strain>
    </source>
</reference>
<dbReference type="EMBL" id="JBHPBY010000175">
    <property type="protein sequence ID" value="MFC1851304.1"/>
    <property type="molecule type" value="Genomic_DNA"/>
</dbReference>
<evidence type="ECO:0000256" key="7">
    <source>
        <dbReference type="NCBIfam" id="TIGR00445"/>
    </source>
</evidence>
<comment type="caution">
    <text evidence="9">The sequence shown here is derived from an EMBL/GenBank/DDBJ whole genome shotgun (WGS) entry which is preliminary data.</text>
</comment>
<accession>A0ABV6YYM4</accession>
<dbReference type="Proteomes" id="UP001594351">
    <property type="component" value="Unassembled WGS sequence"/>
</dbReference>
<evidence type="ECO:0000256" key="2">
    <source>
        <dbReference type="ARBA" id="ARBA00005583"/>
    </source>
</evidence>
<dbReference type="CDD" id="cd06852">
    <property type="entry name" value="GT_MraY"/>
    <property type="match status" value="1"/>
</dbReference>
<keyword evidence="5 8" id="KW-1133">Transmembrane helix</keyword>
<evidence type="ECO:0000313" key="10">
    <source>
        <dbReference type="Proteomes" id="UP001594351"/>
    </source>
</evidence>